<dbReference type="Pfam" id="PF20518">
    <property type="entry name" value="Apc1_MidN"/>
    <property type="match status" value="1"/>
</dbReference>
<dbReference type="GO" id="GO:0051301">
    <property type="term" value="P:cell division"/>
    <property type="evidence" value="ECO:0007669"/>
    <property type="project" value="UniProtKB-KW"/>
</dbReference>
<keyword evidence="2" id="KW-0132">Cell division</keyword>
<dbReference type="PANTHER" id="PTHR12827">
    <property type="entry name" value="MEIOTIC CHECKPOINT REGULATOR TSG24 FAMILY MEMBER"/>
    <property type="match status" value="1"/>
</dbReference>
<dbReference type="GO" id="GO:0007091">
    <property type="term" value="P:metaphase/anaphase transition of mitotic cell cycle"/>
    <property type="evidence" value="ECO:0007669"/>
    <property type="project" value="TreeGrafter"/>
</dbReference>
<dbReference type="InterPro" id="IPR048971">
    <property type="entry name" value="Apc1_3rd"/>
</dbReference>
<dbReference type="GO" id="GO:0031145">
    <property type="term" value="P:anaphase-promoting complex-dependent catabolic process"/>
    <property type="evidence" value="ECO:0007669"/>
    <property type="project" value="TreeGrafter"/>
</dbReference>
<dbReference type="Pfam" id="PF12859">
    <property type="entry name" value="ANAPC1"/>
    <property type="match status" value="1"/>
</dbReference>
<feature type="domain" description="Anaphase-promoting complex subunit 1 N-terminal" evidence="6">
    <location>
        <begin position="30"/>
        <end position="139"/>
    </location>
</feature>
<gene>
    <name evidence="9" type="ORF">CANTADRAFT_46433</name>
</gene>
<dbReference type="InterPro" id="IPR046794">
    <property type="entry name" value="Apc1_MidN"/>
</dbReference>
<keyword evidence="10" id="KW-1185">Reference proteome</keyword>
<evidence type="ECO:0000313" key="9">
    <source>
        <dbReference type="EMBL" id="ODV80795.1"/>
    </source>
</evidence>
<dbReference type="InterPro" id="IPR024990">
    <property type="entry name" value="Apc1"/>
</dbReference>
<keyword evidence="4" id="KW-0498">Mitosis</keyword>
<dbReference type="Gene3D" id="1.25.10.10">
    <property type="entry name" value="Leucine-rich Repeat Variant"/>
    <property type="match status" value="2"/>
</dbReference>
<dbReference type="FunFam" id="1.25.10.10:FF:000435">
    <property type="entry name" value="Ubiquitin ligase subunit"/>
    <property type="match status" value="1"/>
</dbReference>
<dbReference type="GO" id="GO:0060090">
    <property type="term" value="F:molecular adaptor activity"/>
    <property type="evidence" value="ECO:0007669"/>
    <property type="project" value="TreeGrafter"/>
</dbReference>
<evidence type="ECO:0000256" key="4">
    <source>
        <dbReference type="ARBA" id="ARBA00022776"/>
    </source>
</evidence>
<keyword evidence="3" id="KW-0677">Repeat</keyword>
<accession>A0A1E4SMS5</accession>
<evidence type="ECO:0000256" key="2">
    <source>
        <dbReference type="ARBA" id="ARBA00022618"/>
    </source>
</evidence>
<evidence type="ECO:0000259" key="8">
    <source>
        <dbReference type="Pfam" id="PF21282"/>
    </source>
</evidence>
<dbReference type="Pfam" id="PF21282">
    <property type="entry name" value="APC1_3rd"/>
    <property type="match status" value="1"/>
</dbReference>
<evidence type="ECO:0000313" key="10">
    <source>
        <dbReference type="Proteomes" id="UP000094285"/>
    </source>
</evidence>
<evidence type="ECO:0000256" key="1">
    <source>
        <dbReference type="ARBA" id="ARBA00010547"/>
    </source>
</evidence>
<feature type="domain" description="Anaphase-promoting complex subunit 1 beta-sandwich" evidence="8">
    <location>
        <begin position="1330"/>
        <end position="1409"/>
    </location>
</feature>
<keyword evidence="5" id="KW-0131">Cell cycle</keyword>
<dbReference type="RefSeq" id="XP_020065917.1">
    <property type="nucleotide sequence ID" value="XM_020209333.1"/>
</dbReference>
<feature type="domain" description="Anaphase-promoting complex subunit 1 middle" evidence="7">
    <location>
        <begin position="660"/>
        <end position="714"/>
    </location>
</feature>
<comment type="similarity">
    <text evidence="1">Belongs to the APC1 family.</text>
</comment>
<evidence type="ECO:0000259" key="6">
    <source>
        <dbReference type="Pfam" id="PF12859"/>
    </source>
</evidence>
<dbReference type="GeneID" id="30983469"/>
<dbReference type="InterPro" id="IPR011989">
    <property type="entry name" value="ARM-like"/>
</dbReference>
<dbReference type="GO" id="GO:0070979">
    <property type="term" value="P:protein K11-linked ubiquitination"/>
    <property type="evidence" value="ECO:0007669"/>
    <property type="project" value="TreeGrafter"/>
</dbReference>
<dbReference type="Proteomes" id="UP000094285">
    <property type="component" value="Unassembled WGS sequence"/>
</dbReference>
<reference evidence="10" key="1">
    <citation type="submission" date="2016-05" db="EMBL/GenBank/DDBJ databases">
        <title>Comparative genomics of biotechnologically important yeasts.</title>
        <authorList>
            <consortium name="DOE Joint Genome Institute"/>
            <person name="Riley R."/>
            <person name="Haridas S."/>
            <person name="Wolfe K.H."/>
            <person name="Lopes M.R."/>
            <person name="Hittinger C.T."/>
            <person name="Goker M."/>
            <person name="Salamov A."/>
            <person name="Wisecaver J."/>
            <person name="Long T.M."/>
            <person name="Aerts A.L."/>
            <person name="Barry K."/>
            <person name="Choi C."/>
            <person name="Clum A."/>
            <person name="Coughlan A.Y."/>
            <person name="Deshpande S."/>
            <person name="Douglass A.P."/>
            <person name="Hanson S.J."/>
            <person name="Klenk H.-P."/>
            <person name="Labutti K."/>
            <person name="Lapidus A."/>
            <person name="Lindquist E."/>
            <person name="Lipzen A."/>
            <person name="Meier-Kolthoff J.P."/>
            <person name="Ohm R.A."/>
            <person name="Otillar R.P."/>
            <person name="Pangilinan J."/>
            <person name="Peng Y."/>
            <person name="Rokas A."/>
            <person name="Rosa C.A."/>
            <person name="Scheuner C."/>
            <person name="Sibirny A.A."/>
            <person name="Slot J.C."/>
            <person name="Stielow J.B."/>
            <person name="Sun H."/>
            <person name="Kurtzman C.P."/>
            <person name="Blackwell M."/>
            <person name="Grigoriev I.V."/>
            <person name="Jeffries T.W."/>
        </authorList>
    </citation>
    <scope>NUCLEOTIDE SEQUENCE [LARGE SCALE GENOMIC DNA]</scope>
    <source>
        <strain evidence="10">NRRL Y-17324</strain>
    </source>
</reference>
<sequence>MRSKTIEALTLPVIDLNREITHPYSSSKGYTTKLFSHNRQLLIGKHEVVVIQGSTISKKYTFNEDIVTATYTCFNNNSANVITTDALVVCLAKSANIYYKDGRAYVVSFPFVLKNAFPFDSGLILEKDQSLPSLFSSHLHPQQLNSAKFLTLVDPIGDFRIVTTSSTSIISRNEELMTFPRRALNKSSSLCATYNGTDGNVLIYQIRASTRNNKILNSNSSKYAKRKHSLVYTPNPSRILEDEILSEVPNSNQNVLSLNMEKKRTSTLLSDVSSIARMSTDPGFSEPSKKKNNNSHEYPVFKKDMILTRVDVLGLKVDRKNLQIYGLIYEDQEAIVIVNKLKKETRAYIYKHSSSGRFQSCYTFHSQECIPLNHPRYDGFMISLNEGSLTLVNPFLDIVSPKINLSGHSSNITRLIDSCDEQISLLTTSGKSYNIRLRLEPLNSFVLGCLKCFKYLSGSKINETVWLLWRTALMLDDYNNEWNAFVIALLSIIYPFDQPPPTTTNDITKLIPKAKYLHEASHLNYSLSDLIPYIALSMHLLREELRLDLTATLNLNKVGLLLAQLTTWMGWPDHWSNYYMVQEQEIDSEVRFLLVFILESPPNLLESLASLFSNKITRYLTFSQLVEEGDSIDALITPRTHYILKFFEVIVSPSYGPSTVIDLMCEYGITQGDLETYPPGIAIPLKEAILICQENPMFEWTKNALELVGRKDLSMFLSNERTNASLVGTIPETKSITQILSNVLDKNETISPWDGQSEAERINITKLMFDYDRRYFEITTLLHQTKTQTATLHADENITEYDLVLLQRELASLVAMRTLTIPLGRASLFYASRKPLLTEKFPIPKFNLNTLIAPTMTNIVFSEGSIPFNIAEWGSFHNGVSSGMSISRDAKGISGSWIIFNKPPDLNAQHAGFLLGLGLNGHLKKLEEWHIYNYLGPKHPLTSVGLLIGMAASIKGSMDNKLTKVLSVHAVALLPQGANDLNVPVMVQTAGLIGIGLLYLESQHRRMSEILLSQITSSVFQNDSEQIHEGYRLAAGIALGFVNLGKGDDLRGLHDTHVVDKLISLAIAMKDHQPVQELDKSCCGAIIALGFIYMRTENTSIANKLRVPNIEQLLDYIRPDLLLLRCVAKNLVMWNRIEGTVDWVESELPTPLHEKYSNSTLDTLDSDQLSYFYILGGSCLSIAAKYASSHNITARDTLLHFLDMMMTISSKEASNYDQKIAHHSAMSMQNLLALSVSVVMAGSGDLESFRRIRVLHNDTSKDKGYGNYMAINTALGFLFLGGGQYAFGNSNFAVASLITALYPIFPNQESEYEVHLQALRHFWALSVEPRCLVVRDVTTNKPCKIPVKITMKNGTVRETLTPCLLPALDHLQTIETESSDHFQVKIEVASHSEYLEIFKNRLTIYVYKRKNYRMLKSSIGSLLSNENKALQVANHELHLSPDLVQMLEVGPMAGLSAHDKQVVVFDASENDDNSGLSLYNIIDTKLDLSRIATRPASVEHLWNLRLLFAYADTLLNHEMRYISLEFVEQLKQLVWALAG</sequence>
<evidence type="ECO:0000256" key="5">
    <source>
        <dbReference type="ARBA" id="ARBA00023306"/>
    </source>
</evidence>
<dbReference type="PANTHER" id="PTHR12827:SF3">
    <property type="entry name" value="ANAPHASE-PROMOTING COMPLEX SUBUNIT 1"/>
    <property type="match status" value="1"/>
</dbReference>
<dbReference type="OrthoDB" id="26401at2759"/>
<evidence type="ECO:0000256" key="3">
    <source>
        <dbReference type="ARBA" id="ARBA00022737"/>
    </source>
</evidence>
<protein>
    <submittedName>
        <fullName evidence="9">Uncharacterized protein</fullName>
    </submittedName>
</protein>
<name>A0A1E4SMS5_9ASCO</name>
<dbReference type="GO" id="GO:0005680">
    <property type="term" value="C:anaphase-promoting complex"/>
    <property type="evidence" value="ECO:0007669"/>
    <property type="project" value="InterPro"/>
</dbReference>
<organism evidence="9 10">
    <name type="scientific">Suhomyces tanzawaensis NRRL Y-17324</name>
    <dbReference type="NCBI Taxonomy" id="984487"/>
    <lineage>
        <taxon>Eukaryota</taxon>
        <taxon>Fungi</taxon>
        <taxon>Dikarya</taxon>
        <taxon>Ascomycota</taxon>
        <taxon>Saccharomycotina</taxon>
        <taxon>Pichiomycetes</taxon>
        <taxon>Debaryomycetaceae</taxon>
        <taxon>Suhomyces</taxon>
    </lineage>
</organism>
<proteinExistence type="inferred from homology"/>
<evidence type="ECO:0000259" key="7">
    <source>
        <dbReference type="Pfam" id="PF20518"/>
    </source>
</evidence>
<dbReference type="STRING" id="984487.A0A1E4SMS5"/>
<dbReference type="EMBL" id="KV453910">
    <property type="protein sequence ID" value="ODV80795.1"/>
    <property type="molecule type" value="Genomic_DNA"/>
</dbReference>
<dbReference type="InterPro" id="IPR049255">
    <property type="entry name" value="Apc1_N"/>
</dbReference>